<evidence type="ECO:0000313" key="1">
    <source>
        <dbReference type="EMBL" id="HIV75610.1"/>
    </source>
</evidence>
<reference evidence="1" key="2">
    <citation type="submission" date="2021-04" db="EMBL/GenBank/DDBJ databases">
        <authorList>
            <person name="Gilroy R."/>
        </authorList>
    </citation>
    <scope>NUCLEOTIDE SEQUENCE</scope>
    <source>
        <strain evidence="1">CHK169-2315</strain>
    </source>
</reference>
<organism evidence="1 2">
    <name type="scientific">Candidatus Pseudogracilibacillus intestinigallinarum</name>
    <dbReference type="NCBI Taxonomy" id="2838742"/>
    <lineage>
        <taxon>Bacteria</taxon>
        <taxon>Bacillati</taxon>
        <taxon>Bacillota</taxon>
        <taxon>Bacilli</taxon>
        <taxon>Bacillales</taxon>
        <taxon>Bacillaceae</taxon>
        <taxon>Pseudogracilibacillus</taxon>
    </lineage>
</organism>
<dbReference type="Proteomes" id="UP000823937">
    <property type="component" value="Unassembled WGS sequence"/>
</dbReference>
<proteinExistence type="predicted"/>
<dbReference type="AlphaFoldDB" id="A0A9D1TKW2"/>
<gene>
    <name evidence="1" type="ORF">H9895_11100</name>
</gene>
<comment type="caution">
    <text evidence="1">The sequence shown here is derived from an EMBL/GenBank/DDBJ whole genome shotgun (WGS) entry which is preliminary data.</text>
</comment>
<name>A0A9D1TKW2_9BACI</name>
<accession>A0A9D1TKW2</accession>
<reference evidence="1" key="1">
    <citation type="journal article" date="2021" name="PeerJ">
        <title>Extensive microbial diversity within the chicken gut microbiome revealed by metagenomics and culture.</title>
        <authorList>
            <person name="Gilroy R."/>
            <person name="Ravi A."/>
            <person name="Getino M."/>
            <person name="Pursley I."/>
            <person name="Horton D.L."/>
            <person name="Alikhan N.F."/>
            <person name="Baker D."/>
            <person name="Gharbi K."/>
            <person name="Hall N."/>
            <person name="Watson M."/>
            <person name="Adriaenssens E.M."/>
            <person name="Foster-Nyarko E."/>
            <person name="Jarju S."/>
            <person name="Secka A."/>
            <person name="Antonio M."/>
            <person name="Oren A."/>
            <person name="Chaudhuri R.R."/>
            <person name="La Ragione R."/>
            <person name="Hildebrand F."/>
            <person name="Pallen M.J."/>
        </authorList>
    </citation>
    <scope>NUCLEOTIDE SEQUENCE</scope>
    <source>
        <strain evidence="1">CHK169-2315</strain>
    </source>
</reference>
<evidence type="ECO:0000313" key="2">
    <source>
        <dbReference type="Proteomes" id="UP000823937"/>
    </source>
</evidence>
<dbReference type="PROSITE" id="PS51257">
    <property type="entry name" value="PROKAR_LIPOPROTEIN"/>
    <property type="match status" value="1"/>
</dbReference>
<protein>
    <submittedName>
        <fullName evidence="1">Uncharacterized protein</fullName>
    </submittedName>
</protein>
<dbReference type="EMBL" id="DXHX01000159">
    <property type="protein sequence ID" value="HIV75610.1"/>
    <property type="molecule type" value="Genomic_DNA"/>
</dbReference>
<sequence>MKKGIIFVIVFYMMLIGCQSDHDAYDVDGFSAVKEYVDAIIPLIDKTLETTEEANVQEITKTNGQLFIFGEGTKYDKAEMSNWTIELGLEEGAWVIEGEALFDQLMEVHESTNAFIKEFEDHKKVSEETVKALEKERTSLGEMFRQ</sequence>